<keyword evidence="1" id="KW-0732">Signal</keyword>
<dbReference type="EMBL" id="PYLS01000005">
    <property type="protein sequence ID" value="PST83195.1"/>
    <property type="molecule type" value="Genomic_DNA"/>
</dbReference>
<feature type="domain" description="DUF6850" evidence="2">
    <location>
        <begin position="43"/>
        <end position="511"/>
    </location>
</feature>
<sequence length="511" mass="57218">MRVFFFITLFVLSAGAFAQRPADSLYLNPIALRQFGYQTGNLAGLASFKDSSTAAIEVGYGLTRGSFRKAQQPFMDQQARLGIEGINTFKRFRTWGRIKLTRNYQDSLAWSAKGTEDVEQPYYYGSIKPGPFQRTAYSLSGMLLYALVPGKLNIGSGIDYDFKTSTRSVDPRPEVNAFSLKLRPQVTYQHASHTWYAGGIWGYGDEQNILTFKSIQYRLSPAFPDRINYLIQGYGLIAIRQGNQEFHRRVRVYGGEAGYVYAGNRLEIMSSVRYEKRGETNMIRLERSTATADIGRFNTARLDVQGLFTYHNDKSTQQLELTASNTAASDFNVTKGGTNYYYDQTSAAAAYTLRFDKGATSFKPDFGISLAYSTTAHEDIISAHQVSFTRFEPGIRAGFLNRFSSGDQVRVDAGGRFSWSSDNRLSVPASQETVFSRGVIYPDFAYNTSEFAALDFNLSLVTARLVPGLRTGLAWSGTYLTKWKQLKHVAGAMTNPGSDRFFSNISINLYF</sequence>
<keyword evidence="4" id="KW-1185">Reference proteome</keyword>
<evidence type="ECO:0000256" key="1">
    <source>
        <dbReference type="SAM" id="SignalP"/>
    </source>
</evidence>
<dbReference type="RefSeq" id="WP_107215455.1">
    <property type="nucleotide sequence ID" value="NZ_KZ686269.1"/>
</dbReference>
<gene>
    <name evidence="3" type="ORF">C7T94_11390</name>
</gene>
<comment type="caution">
    <text evidence="3">The sequence shown here is derived from an EMBL/GenBank/DDBJ whole genome shotgun (WGS) entry which is preliminary data.</text>
</comment>
<organism evidence="3 4">
    <name type="scientific">Pedobacter yulinensis</name>
    <dbReference type="NCBI Taxonomy" id="2126353"/>
    <lineage>
        <taxon>Bacteria</taxon>
        <taxon>Pseudomonadati</taxon>
        <taxon>Bacteroidota</taxon>
        <taxon>Sphingobacteriia</taxon>
        <taxon>Sphingobacteriales</taxon>
        <taxon>Sphingobacteriaceae</taxon>
        <taxon>Pedobacter</taxon>
    </lineage>
</organism>
<accession>A0A2T3HL71</accession>
<dbReference type="OrthoDB" id="831538at2"/>
<evidence type="ECO:0000313" key="4">
    <source>
        <dbReference type="Proteomes" id="UP000240912"/>
    </source>
</evidence>
<dbReference type="Pfam" id="PF21012">
    <property type="entry name" value="DUF6850"/>
    <property type="match status" value="1"/>
</dbReference>
<feature type="chain" id="PRO_5015716164" description="DUF6850 domain-containing protein" evidence="1">
    <location>
        <begin position="19"/>
        <end position="511"/>
    </location>
</feature>
<reference evidence="3 4" key="1">
    <citation type="submission" date="2018-03" db="EMBL/GenBank/DDBJ databases">
        <authorList>
            <person name="Keele B.F."/>
        </authorList>
    </citation>
    <scope>NUCLEOTIDE SEQUENCE [LARGE SCALE GENOMIC DNA]</scope>
    <source>
        <strain evidence="3 4">YL28-9</strain>
    </source>
</reference>
<feature type="signal peptide" evidence="1">
    <location>
        <begin position="1"/>
        <end position="18"/>
    </location>
</feature>
<dbReference type="InterPro" id="IPR049236">
    <property type="entry name" value="DUF6850"/>
</dbReference>
<protein>
    <recommendedName>
        <fullName evidence="2">DUF6850 domain-containing protein</fullName>
    </recommendedName>
</protein>
<evidence type="ECO:0000313" key="3">
    <source>
        <dbReference type="EMBL" id="PST83195.1"/>
    </source>
</evidence>
<proteinExistence type="predicted"/>
<evidence type="ECO:0000259" key="2">
    <source>
        <dbReference type="Pfam" id="PF21012"/>
    </source>
</evidence>
<name>A0A2T3HL71_9SPHI</name>
<dbReference type="AlphaFoldDB" id="A0A2T3HL71"/>
<dbReference type="Proteomes" id="UP000240912">
    <property type="component" value="Unassembled WGS sequence"/>
</dbReference>